<protein>
    <submittedName>
        <fullName evidence="2">Trafficking protein particle complex subunit 13, putative</fullName>
    </submittedName>
</protein>
<dbReference type="Proteomes" id="UP001497744">
    <property type="component" value="Unassembled WGS sequence"/>
</dbReference>
<organism evidence="2 3">
    <name type="scientific">Babesia caballi</name>
    <dbReference type="NCBI Taxonomy" id="5871"/>
    <lineage>
        <taxon>Eukaryota</taxon>
        <taxon>Sar</taxon>
        <taxon>Alveolata</taxon>
        <taxon>Apicomplexa</taxon>
        <taxon>Aconoidasida</taxon>
        <taxon>Piroplasmida</taxon>
        <taxon>Babesiidae</taxon>
        <taxon>Babesia</taxon>
    </lineage>
</organism>
<evidence type="ECO:0000313" key="2">
    <source>
        <dbReference type="EMBL" id="GIX64616.1"/>
    </source>
</evidence>
<dbReference type="InterPro" id="IPR055428">
    <property type="entry name" value="TRAPPC13_C"/>
</dbReference>
<evidence type="ECO:0000259" key="1">
    <source>
        <dbReference type="Pfam" id="PF23643"/>
    </source>
</evidence>
<dbReference type="GeneID" id="94196097"/>
<dbReference type="AlphaFoldDB" id="A0AAV4LZR4"/>
<dbReference type="EMBL" id="BPLF01000003">
    <property type="protein sequence ID" value="GIX64616.1"/>
    <property type="molecule type" value="Genomic_DNA"/>
</dbReference>
<comment type="caution">
    <text evidence="2">The sequence shown here is derived from an EMBL/GenBank/DDBJ whole genome shotgun (WGS) entry which is preliminary data.</text>
</comment>
<feature type="domain" description="Trafficking protein particle complex subunit 13 C-terminal" evidence="1">
    <location>
        <begin position="238"/>
        <end position="316"/>
    </location>
</feature>
<dbReference type="Pfam" id="PF23643">
    <property type="entry name" value="TRAPPC13_C"/>
    <property type="match status" value="1"/>
</dbReference>
<accession>A0AAV4LZR4</accession>
<dbReference type="RefSeq" id="XP_067716685.1">
    <property type="nucleotide sequence ID" value="XM_067860584.1"/>
</dbReference>
<reference evidence="2 3" key="1">
    <citation type="submission" date="2021-06" db="EMBL/GenBank/DDBJ databases">
        <title>Genome sequence of Babesia caballi.</title>
        <authorList>
            <person name="Yamagishi J."/>
            <person name="Kidaka T."/>
            <person name="Ochi A."/>
        </authorList>
    </citation>
    <scope>NUCLEOTIDE SEQUENCE [LARGE SCALE GENOMIC DNA]</scope>
    <source>
        <strain evidence="2">USDA-D6B2</strain>
    </source>
</reference>
<keyword evidence="3" id="KW-1185">Reference proteome</keyword>
<sequence length="333" mass="37393">MVDIVRPAAYTPFLVLPQYVNDCFLGETIHLSVMLCNPNKAAFTNVKLKVEIAREDDASEPFVLEAFSGVTLEPHKKPHQTTVTYVFKQQSQYRSTFVVTFNVGKKSYQVVRRATWVVANPFKVDFVPEKDTNGRTHLEATLTNTSKLNVALRDVKLVTPDEFGFQDSVCQKMDDVNAVCVLPPNGAYSVIFKNIKTSKPSVVRVWWHSYERGVGEVDLPVDVFNYEQPVAYEVMSHPGTVAARREFSIKLKVTNTSHEVVDCRVKFNEKLLRPLAVQVDDYLELGGLGPAEFRVVEVPMMSMTKGFHTIQGIEIHASPDLVVPVTDMQVLAV</sequence>
<gene>
    <name evidence="2" type="ORF">BcabD6B2_40510</name>
</gene>
<evidence type="ECO:0000313" key="3">
    <source>
        <dbReference type="Proteomes" id="UP001497744"/>
    </source>
</evidence>
<name>A0AAV4LZR4_BABCB</name>
<proteinExistence type="predicted"/>